<keyword evidence="4" id="KW-0145">Chemotaxis</keyword>
<dbReference type="AlphaFoldDB" id="A0A6L3SPD3"/>
<organism evidence="6 7">
    <name type="scientific">Methylobacterium soli</name>
    <dbReference type="NCBI Taxonomy" id="553447"/>
    <lineage>
        <taxon>Bacteria</taxon>
        <taxon>Pseudomonadati</taxon>
        <taxon>Pseudomonadota</taxon>
        <taxon>Alphaproteobacteria</taxon>
        <taxon>Hyphomicrobiales</taxon>
        <taxon>Methylobacteriaceae</taxon>
        <taxon>Methylobacterium</taxon>
    </lineage>
</organism>
<dbReference type="PANTHER" id="PTHR42872:SF6">
    <property type="entry name" value="PROTEIN-GLUTAMATE METHYLESTERASE_PROTEIN-GLUTAMINE GLUTAMINASE"/>
    <property type="match status" value="1"/>
</dbReference>
<keyword evidence="7" id="KW-1185">Reference proteome</keyword>
<dbReference type="GO" id="GO:0006935">
    <property type="term" value="P:chemotaxis"/>
    <property type="evidence" value="ECO:0007669"/>
    <property type="project" value="UniProtKB-UniRule"/>
</dbReference>
<dbReference type="OrthoDB" id="9791760at2"/>
<keyword evidence="1 4" id="KW-0378">Hydrolase</keyword>
<name>A0A6L3SPD3_9HYPH</name>
<dbReference type="EC" id="3.1.1.61" evidence="2"/>
<feature type="active site" evidence="4">
    <location>
        <position position="37"/>
    </location>
</feature>
<feature type="active site" evidence="4">
    <location>
        <position position="128"/>
    </location>
</feature>
<protein>
    <recommendedName>
        <fullName evidence="2">protein-glutamate methylesterase</fullName>
        <ecNumber evidence="2">3.1.1.61</ecNumber>
    </recommendedName>
</protein>
<evidence type="ECO:0000256" key="1">
    <source>
        <dbReference type="ARBA" id="ARBA00022801"/>
    </source>
</evidence>
<evidence type="ECO:0000259" key="5">
    <source>
        <dbReference type="PROSITE" id="PS50122"/>
    </source>
</evidence>
<comment type="caution">
    <text evidence="6">The sequence shown here is derived from an EMBL/GenBank/DDBJ whole genome shotgun (WGS) entry which is preliminary data.</text>
</comment>
<comment type="catalytic activity">
    <reaction evidence="3">
        <text>[protein]-L-glutamate 5-O-methyl ester + H2O = L-glutamyl-[protein] + methanol + H(+)</text>
        <dbReference type="Rhea" id="RHEA:23236"/>
        <dbReference type="Rhea" id="RHEA-COMP:10208"/>
        <dbReference type="Rhea" id="RHEA-COMP:10311"/>
        <dbReference type="ChEBI" id="CHEBI:15377"/>
        <dbReference type="ChEBI" id="CHEBI:15378"/>
        <dbReference type="ChEBI" id="CHEBI:17790"/>
        <dbReference type="ChEBI" id="CHEBI:29973"/>
        <dbReference type="ChEBI" id="CHEBI:82795"/>
        <dbReference type="EC" id="3.1.1.61"/>
    </reaction>
</comment>
<dbReference type="SUPFAM" id="SSF52738">
    <property type="entry name" value="Methylesterase CheB, C-terminal domain"/>
    <property type="match status" value="1"/>
</dbReference>
<dbReference type="InterPro" id="IPR035909">
    <property type="entry name" value="CheB_C"/>
</dbReference>
<dbReference type="GO" id="GO:0008984">
    <property type="term" value="F:protein-glutamate methylesterase activity"/>
    <property type="evidence" value="ECO:0007669"/>
    <property type="project" value="UniProtKB-EC"/>
</dbReference>
<dbReference type="Proteomes" id="UP000474159">
    <property type="component" value="Unassembled WGS sequence"/>
</dbReference>
<evidence type="ECO:0000313" key="6">
    <source>
        <dbReference type="EMBL" id="KAB1071124.1"/>
    </source>
</evidence>
<dbReference type="Gene3D" id="3.40.50.180">
    <property type="entry name" value="Methylesterase CheB, C-terminal domain"/>
    <property type="match status" value="1"/>
</dbReference>
<reference evidence="6 7" key="1">
    <citation type="submission" date="2019-09" db="EMBL/GenBank/DDBJ databases">
        <title>YIM 48816 draft genome.</title>
        <authorList>
            <person name="Jiang L."/>
        </authorList>
    </citation>
    <scope>NUCLEOTIDE SEQUENCE [LARGE SCALE GENOMIC DNA]</scope>
    <source>
        <strain evidence="6 7">YIM 48816</strain>
    </source>
</reference>
<evidence type="ECO:0000256" key="4">
    <source>
        <dbReference type="PROSITE-ProRule" id="PRU00050"/>
    </source>
</evidence>
<evidence type="ECO:0000256" key="3">
    <source>
        <dbReference type="ARBA" id="ARBA00048267"/>
    </source>
</evidence>
<dbReference type="CDD" id="cd16433">
    <property type="entry name" value="CheB"/>
    <property type="match status" value="1"/>
</dbReference>
<gene>
    <name evidence="6" type="ORF">F6X53_29355</name>
</gene>
<dbReference type="EMBL" id="VZZK01000056">
    <property type="protein sequence ID" value="KAB1071124.1"/>
    <property type="molecule type" value="Genomic_DNA"/>
</dbReference>
<evidence type="ECO:0000256" key="2">
    <source>
        <dbReference type="ARBA" id="ARBA00039140"/>
    </source>
</evidence>
<dbReference type="GO" id="GO:0005737">
    <property type="term" value="C:cytoplasm"/>
    <property type="evidence" value="ECO:0007669"/>
    <property type="project" value="InterPro"/>
</dbReference>
<proteinExistence type="predicted"/>
<accession>A0A6L3SPD3</accession>
<dbReference type="InterPro" id="IPR000673">
    <property type="entry name" value="Sig_transdc_resp-reg_Me-estase"/>
</dbReference>
<dbReference type="PANTHER" id="PTHR42872">
    <property type="entry name" value="PROTEIN-GLUTAMATE METHYLESTERASE/PROTEIN-GLUTAMINE GLUTAMINASE"/>
    <property type="match status" value="1"/>
</dbReference>
<sequence>MQPIIVIAASAGSLDPLKQIVSALPVPCSASVFIVPHVGGNQNILPALLAEMTALSVVFAEDDTPVEVGHIYVAPPGYHMRLEAERIRLDQGQKVNHTRPAADPLFLSAAETYHERVVGIVLSGYGEDGAVGLRVIKERGGLALVQDLDEAKVPGMPYAALYEDHPDAFLTAEKIGTRIAALCG</sequence>
<feature type="active site" evidence="4">
    <location>
        <position position="10"/>
    </location>
</feature>
<dbReference type="RefSeq" id="WP_151005027.1">
    <property type="nucleotide sequence ID" value="NZ_BPQY01000204.1"/>
</dbReference>
<dbReference type="GO" id="GO:0000156">
    <property type="term" value="F:phosphorelay response regulator activity"/>
    <property type="evidence" value="ECO:0007669"/>
    <property type="project" value="InterPro"/>
</dbReference>
<evidence type="ECO:0000313" key="7">
    <source>
        <dbReference type="Proteomes" id="UP000474159"/>
    </source>
</evidence>
<feature type="domain" description="CheB-type methylesterase" evidence="5">
    <location>
        <begin position="1"/>
        <end position="184"/>
    </location>
</feature>
<dbReference type="Pfam" id="PF01339">
    <property type="entry name" value="CheB_methylest"/>
    <property type="match status" value="1"/>
</dbReference>
<dbReference type="PROSITE" id="PS50122">
    <property type="entry name" value="CHEB"/>
    <property type="match status" value="1"/>
</dbReference>